<evidence type="ECO:0000256" key="1">
    <source>
        <dbReference type="SAM" id="MobiDB-lite"/>
    </source>
</evidence>
<evidence type="ECO:0008006" key="4">
    <source>
        <dbReference type="Google" id="ProtNLM"/>
    </source>
</evidence>
<dbReference type="InterPro" id="IPR029058">
    <property type="entry name" value="AB_hydrolase_fold"/>
</dbReference>
<organism evidence="2 3">
    <name type="scientific">Aquisphaera giovannonii</name>
    <dbReference type="NCBI Taxonomy" id="406548"/>
    <lineage>
        <taxon>Bacteria</taxon>
        <taxon>Pseudomonadati</taxon>
        <taxon>Planctomycetota</taxon>
        <taxon>Planctomycetia</taxon>
        <taxon>Isosphaerales</taxon>
        <taxon>Isosphaeraceae</taxon>
        <taxon>Aquisphaera</taxon>
    </lineage>
</organism>
<dbReference type="AlphaFoldDB" id="A0A5B9VVL6"/>
<dbReference type="Proteomes" id="UP000324233">
    <property type="component" value="Chromosome"/>
</dbReference>
<dbReference type="SUPFAM" id="SSF53474">
    <property type="entry name" value="alpha/beta-Hydrolases"/>
    <property type="match status" value="1"/>
</dbReference>
<gene>
    <name evidence="2" type="ORF">OJF2_02900</name>
</gene>
<accession>A0A5B9VVL6</accession>
<protein>
    <recommendedName>
        <fullName evidence="4">Alpha/beta hydrolase family protein</fullName>
    </recommendedName>
</protein>
<feature type="compositionally biased region" description="Basic residues" evidence="1">
    <location>
        <begin position="10"/>
        <end position="19"/>
    </location>
</feature>
<reference evidence="2 3" key="1">
    <citation type="submission" date="2019-08" db="EMBL/GenBank/DDBJ databases">
        <title>Deep-cultivation of Planctomycetes and their phenomic and genomic characterization uncovers novel biology.</title>
        <authorList>
            <person name="Wiegand S."/>
            <person name="Jogler M."/>
            <person name="Boedeker C."/>
            <person name="Pinto D."/>
            <person name="Vollmers J."/>
            <person name="Rivas-Marin E."/>
            <person name="Kohn T."/>
            <person name="Peeters S.H."/>
            <person name="Heuer A."/>
            <person name="Rast P."/>
            <person name="Oberbeckmann S."/>
            <person name="Bunk B."/>
            <person name="Jeske O."/>
            <person name="Meyerdierks A."/>
            <person name="Storesund J.E."/>
            <person name="Kallscheuer N."/>
            <person name="Luecker S."/>
            <person name="Lage O.M."/>
            <person name="Pohl T."/>
            <person name="Merkel B.J."/>
            <person name="Hornburger P."/>
            <person name="Mueller R.-W."/>
            <person name="Bruemmer F."/>
            <person name="Labrenz M."/>
            <person name="Spormann A.M."/>
            <person name="Op den Camp H."/>
            <person name="Overmann J."/>
            <person name="Amann R."/>
            <person name="Jetten M.S.M."/>
            <person name="Mascher T."/>
            <person name="Medema M.H."/>
            <person name="Devos D.P."/>
            <person name="Kaster A.-K."/>
            <person name="Ovreas L."/>
            <person name="Rohde M."/>
            <person name="Galperin M.Y."/>
            <person name="Jogler C."/>
        </authorList>
    </citation>
    <scope>NUCLEOTIDE SEQUENCE [LARGE SCALE GENOMIC DNA]</scope>
    <source>
        <strain evidence="2 3">OJF2</strain>
    </source>
</reference>
<feature type="region of interest" description="Disordered" evidence="1">
    <location>
        <begin position="1"/>
        <end position="20"/>
    </location>
</feature>
<dbReference type="Gene3D" id="3.40.50.1820">
    <property type="entry name" value="alpha/beta hydrolase"/>
    <property type="match status" value="1"/>
</dbReference>
<proteinExistence type="predicted"/>
<evidence type="ECO:0000313" key="3">
    <source>
        <dbReference type="Proteomes" id="UP000324233"/>
    </source>
</evidence>
<dbReference type="EMBL" id="CP042997">
    <property type="protein sequence ID" value="QEH31825.1"/>
    <property type="molecule type" value="Genomic_DNA"/>
</dbReference>
<sequence length="271" mass="29260">MPSPQNQARRTSRPQRRAFRRSEWFAGPGGALEARQLLSGLSHPARVAEVRAAARAGADPGRTLDLPDALVYIPAGLEAGRAYPMVVAFTPDGKVKRTLNDWRGAADRFHWIVYASKGYSNATAGAADFDAYARSIWAMVEAAIARFPVDRTRLILAGFSGGGSFAEYVNSRAGGPAAAMVIDANGTYAYGDDPMVPFPASSAASSRRLAAFLYSPTDRRFGQATRMDQAFYHRKGWDTTLLSYKGGHVDAPPGRYLAAATWIASRPAWLA</sequence>
<name>A0A5B9VVL6_9BACT</name>
<keyword evidence="3" id="KW-1185">Reference proteome</keyword>
<dbReference type="KEGG" id="agv:OJF2_02900"/>
<evidence type="ECO:0000313" key="2">
    <source>
        <dbReference type="EMBL" id="QEH31825.1"/>
    </source>
</evidence>